<dbReference type="InterPro" id="IPR053075">
    <property type="entry name" value="TNFRSF11A"/>
</dbReference>
<feature type="compositionally biased region" description="Acidic residues" evidence="2">
    <location>
        <begin position="315"/>
        <end position="337"/>
    </location>
</feature>
<dbReference type="CDD" id="cd15836">
    <property type="entry name" value="TNFRSF11A_teleost"/>
    <property type="match status" value="1"/>
</dbReference>
<feature type="region of interest" description="Disordered" evidence="2">
    <location>
        <begin position="562"/>
        <end position="632"/>
    </location>
</feature>
<feature type="region of interest" description="Disordered" evidence="2">
    <location>
        <begin position="457"/>
        <end position="499"/>
    </location>
</feature>
<gene>
    <name evidence="6" type="ORF">UPYG_G00074360</name>
</gene>
<feature type="region of interest" description="Disordered" evidence="2">
    <location>
        <begin position="301"/>
        <end position="340"/>
    </location>
</feature>
<dbReference type="Gene3D" id="2.10.50.10">
    <property type="entry name" value="Tumor Necrosis Factor Receptor, subunit A, domain 2"/>
    <property type="match status" value="2"/>
</dbReference>
<dbReference type="PANTHER" id="PTHR47134:SF1">
    <property type="entry name" value="TUMOR NECROSIS FACTOR RECEPTOR SUPERFAMILY MEMBER 11A"/>
    <property type="match status" value="1"/>
</dbReference>
<dbReference type="InterPro" id="IPR001368">
    <property type="entry name" value="TNFR/NGFR_Cys_rich_reg"/>
</dbReference>
<feature type="signal peptide" evidence="4">
    <location>
        <begin position="1"/>
        <end position="29"/>
    </location>
</feature>
<feature type="repeat" description="TNFR-Cys" evidence="1">
    <location>
        <begin position="32"/>
        <end position="66"/>
    </location>
</feature>
<dbReference type="PROSITE" id="PS00652">
    <property type="entry name" value="TNFR_NGFR_1"/>
    <property type="match status" value="1"/>
</dbReference>
<feature type="transmembrane region" description="Helical" evidence="3">
    <location>
        <begin position="202"/>
        <end position="224"/>
    </location>
</feature>
<evidence type="ECO:0000256" key="1">
    <source>
        <dbReference type="PROSITE-ProRule" id="PRU00206"/>
    </source>
</evidence>
<dbReference type="PROSITE" id="PS50050">
    <property type="entry name" value="TNFR_NGFR_2"/>
    <property type="match status" value="1"/>
</dbReference>
<proteinExistence type="predicted"/>
<protein>
    <recommendedName>
        <fullName evidence="5">TNFR-Cys domain-containing protein</fullName>
    </recommendedName>
</protein>
<dbReference type="EMBL" id="JAGEUA010000002">
    <property type="protein sequence ID" value="KAL1006605.1"/>
    <property type="molecule type" value="Genomic_DNA"/>
</dbReference>
<comment type="caution">
    <text evidence="6">The sequence shown here is derived from an EMBL/GenBank/DDBJ whole genome shotgun (WGS) entry which is preliminary data.</text>
</comment>
<keyword evidence="4" id="KW-0732">Signal</keyword>
<evidence type="ECO:0000256" key="4">
    <source>
        <dbReference type="SAM" id="SignalP"/>
    </source>
</evidence>
<feature type="domain" description="TNFR-Cys" evidence="5">
    <location>
        <begin position="32"/>
        <end position="66"/>
    </location>
</feature>
<dbReference type="SMART" id="SM00208">
    <property type="entry name" value="TNFR"/>
    <property type="match status" value="2"/>
</dbReference>
<feature type="compositionally biased region" description="Low complexity" evidence="2">
    <location>
        <begin position="589"/>
        <end position="611"/>
    </location>
</feature>
<dbReference type="AlphaFoldDB" id="A0ABD0XU64"/>
<feature type="chain" id="PRO_5044870537" description="TNFR-Cys domain-containing protein" evidence="4">
    <location>
        <begin position="30"/>
        <end position="632"/>
    </location>
</feature>
<keyword evidence="3" id="KW-0472">Membrane</keyword>
<keyword evidence="3" id="KW-0812">Transmembrane</keyword>
<feature type="disulfide bond" evidence="1">
    <location>
        <begin position="45"/>
        <end position="58"/>
    </location>
</feature>
<sequence>MSVHFSTSWIFQGWITHLILIIYSQKVLTKPTCSHQQYLKDRRCCSKCGPGYYMFAECAGSSDTKCRPCGSDEYQPDWTNETKCLPQKFCDTGKGFNRERPNNPKTAVPCVCKLGLQCSPINCEFCEKIPTCGPGYGLEEHPESGRKMCVACNKGSFSPDTSGKPCNVWTNCKSLGKSEKQPGSDQMDAVCGPPPPGPASSWVLLCVLSVVMVLSLVILLLFCYKNKLKILSVNLRSCVQNLKRTRIQQDTLAPLYHSGREGSTVAGQNCPVCESTCLTGLAHNPSETLHTCPTAVHVDRVKLPPTQQMEQERREDEDEGVGSEGSGEAEEVSEEGVSEGVSPLWAGSCMCVLSVREPLEVGENEDCSQAVDPGTLGTCSCGGEGETREGDRVMEDLQGKCSERRYDPSSPSSLVSPTVPSCDLSLTLPQATDNSQVKGEELYRLNCSMSSTPIIEATPTSTSTSFSESFGTPVAMGDRRPEHNCGPDSGEPDQGISWRDSEGTKLSELVCTPGSLQGQLTEQALTSGQVTGNHNTTFISSGQVMNFSADVIVVYVSQTSLGNDGEEPDDAFGRPVQEQANERAPLFQSSASSKSAGPSSPSSIGNSFTSNLLQQDDNLPVQEVTDEWPSEK</sequence>
<evidence type="ECO:0000256" key="2">
    <source>
        <dbReference type="SAM" id="MobiDB-lite"/>
    </source>
</evidence>
<name>A0ABD0XU64_UMBPY</name>
<evidence type="ECO:0000259" key="5">
    <source>
        <dbReference type="PROSITE" id="PS50050"/>
    </source>
</evidence>
<evidence type="ECO:0000256" key="3">
    <source>
        <dbReference type="SAM" id="Phobius"/>
    </source>
</evidence>
<keyword evidence="1" id="KW-1015">Disulfide bond</keyword>
<evidence type="ECO:0000313" key="7">
    <source>
        <dbReference type="Proteomes" id="UP001557470"/>
    </source>
</evidence>
<evidence type="ECO:0000313" key="6">
    <source>
        <dbReference type="EMBL" id="KAL1006605.1"/>
    </source>
</evidence>
<dbReference type="SUPFAM" id="SSF57586">
    <property type="entry name" value="TNF receptor-like"/>
    <property type="match status" value="1"/>
</dbReference>
<accession>A0ABD0XU64</accession>
<keyword evidence="7" id="KW-1185">Reference proteome</keyword>
<organism evidence="6 7">
    <name type="scientific">Umbra pygmaea</name>
    <name type="common">Eastern mudminnow</name>
    <dbReference type="NCBI Taxonomy" id="75934"/>
    <lineage>
        <taxon>Eukaryota</taxon>
        <taxon>Metazoa</taxon>
        <taxon>Chordata</taxon>
        <taxon>Craniata</taxon>
        <taxon>Vertebrata</taxon>
        <taxon>Euteleostomi</taxon>
        <taxon>Actinopterygii</taxon>
        <taxon>Neopterygii</taxon>
        <taxon>Teleostei</taxon>
        <taxon>Protacanthopterygii</taxon>
        <taxon>Esociformes</taxon>
        <taxon>Umbridae</taxon>
        <taxon>Umbra</taxon>
    </lineage>
</organism>
<dbReference type="Proteomes" id="UP001557470">
    <property type="component" value="Unassembled WGS sequence"/>
</dbReference>
<keyword evidence="3" id="KW-1133">Transmembrane helix</keyword>
<feature type="disulfide bond" evidence="1">
    <location>
        <begin position="48"/>
        <end position="66"/>
    </location>
</feature>
<dbReference type="PANTHER" id="PTHR47134">
    <property type="entry name" value="TUMOR NECROSIS FACTOR RECEPTOR SUPERFAMILY MEMBER 11A"/>
    <property type="match status" value="1"/>
</dbReference>
<feature type="compositionally biased region" description="Low complexity" evidence="2">
    <location>
        <begin position="458"/>
        <end position="473"/>
    </location>
</feature>
<comment type="caution">
    <text evidence="1">Lacks conserved residue(s) required for the propagation of feature annotation.</text>
</comment>
<reference evidence="6 7" key="1">
    <citation type="submission" date="2024-06" db="EMBL/GenBank/DDBJ databases">
        <authorList>
            <person name="Pan Q."/>
            <person name="Wen M."/>
            <person name="Jouanno E."/>
            <person name="Zahm M."/>
            <person name="Klopp C."/>
            <person name="Cabau C."/>
            <person name="Louis A."/>
            <person name="Berthelot C."/>
            <person name="Parey E."/>
            <person name="Roest Crollius H."/>
            <person name="Montfort J."/>
            <person name="Robinson-Rechavi M."/>
            <person name="Bouchez O."/>
            <person name="Lampietro C."/>
            <person name="Lopez Roques C."/>
            <person name="Donnadieu C."/>
            <person name="Postlethwait J."/>
            <person name="Bobe J."/>
            <person name="Verreycken H."/>
            <person name="Guiguen Y."/>
        </authorList>
    </citation>
    <scope>NUCLEOTIDE SEQUENCE [LARGE SCALE GENOMIC DNA]</scope>
    <source>
        <strain evidence="6">Up_M1</strain>
        <tissue evidence="6">Testis</tissue>
    </source>
</reference>